<name>A0A8X6YIN8_9ARAC</name>
<proteinExistence type="predicted"/>
<organism evidence="1 2">
    <name type="scientific">Trichonephila inaurata madagascariensis</name>
    <dbReference type="NCBI Taxonomy" id="2747483"/>
    <lineage>
        <taxon>Eukaryota</taxon>
        <taxon>Metazoa</taxon>
        <taxon>Ecdysozoa</taxon>
        <taxon>Arthropoda</taxon>
        <taxon>Chelicerata</taxon>
        <taxon>Arachnida</taxon>
        <taxon>Araneae</taxon>
        <taxon>Araneomorphae</taxon>
        <taxon>Entelegynae</taxon>
        <taxon>Araneoidea</taxon>
        <taxon>Nephilidae</taxon>
        <taxon>Trichonephila</taxon>
        <taxon>Trichonephila inaurata</taxon>
    </lineage>
</organism>
<reference evidence="1" key="1">
    <citation type="submission" date="2020-08" db="EMBL/GenBank/DDBJ databases">
        <title>Multicomponent nature underlies the extraordinary mechanical properties of spider dragline silk.</title>
        <authorList>
            <person name="Kono N."/>
            <person name="Nakamura H."/>
            <person name="Mori M."/>
            <person name="Yoshida Y."/>
            <person name="Ohtoshi R."/>
            <person name="Malay A.D."/>
            <person name="Moran D.A.P."/>
            <person name="Tomita M."/>
            <person name="Numata K."/>
            <person name="Arakawa K."/>
        </authorList>
    </citation>
    <scope>NUCLEOTIDE SEQUENCE</scope>
</reference>
<evidence type="ECO:0000313" key="1">
    <source>
        <dbReference type="EMBL" id="GFY71671.1"/>
    </source>
</evidence>
<sequence length="96" mass="10526">MAPHYSAQNRSGGEAYLGHPRAPPHLFWIGSLADPLMTLVTQKHTVEQMSRGDIFIRVLKVLFGLSFLTIMKCLGPPSCHISINFTTSNEVGGCLD</sequence>
<keyword evidence="2" id="KW-1185">Reference proteome</keyword>
<dbReference type="Proteomes" id="UP000886998">
    <property type="component" value="Unassembled WGS sequence"/>
</dbReference>
<gene>
    <name evidence="1" type="ORF">TNIN_277491</name>
</gene>
<evidence type="ECO:0000313" key="2">
    <source>
        <dbReference type="Proteomes" id="UP000886998"/>
    </source>
</evidence>
<dbReference type="AlphaFoldDB" id="A0A8X6YIN8"/>
<dbReference type="EMBL" id="BMAV01019020">
    <property type="protein sequence ID" value="GFY71671.1"/>
    <property type="molecule type" value="Genomic_DNA"/>
</dbReference>
<accession>A0A8X6YIN8</accession>
<comment type="caution">
    <text evidence="1">The sequence shown here is derived from an EMBL/GenBank/DDBJ whole genome shotgun (WGS) entry which is preliminary data.</text>
</comment>
<protein>
    <submittedName>
        <fullName evidence="1">Uncharacterized protein</fullName>
    </submittedName>
</protein>